<dbReference type="RefSeq" id="WP_147646444.1">
    <property type="nucleotide sequence ID" value="NZ_CP042806.1"/>
</dbReference>
<dbReference type="Proteomes" id="UP000321820">
    <property type="component" value="Chromosome"/>
</dbReference>
<proteinExistence type="predicted"/>
<dbReference type="InterPro" id="IPR032710">
    <property type="entry name" value="NTF2-like_dom_sf"/>
</dbReference>
<keyword evidence="2" id="KW-1185">Reference proteome</keyword>
<dbReference type="EMBL" id="CP042806">
    <property type="protein sequence ID" value="QEE27251.1"/>
    <property type="molecule type" value="Genomic_DNA"/>
</dbReference>
<evidence type="ECO:0000313" key="2">
    <source>
        <dbReference type="Proteomes" id="UP000321820"/>
    </source>
</evidence>
<dbReference type="KEGG" id="talb:FTW19_04030"/>
<name>A0A5B9E9Y8_9BACT</name>
<sequence length="119" mass="14046">MTDEALQKLWNTYQSAWADIPTQERERRLRETLTPDVAFTNPDADDRGIDRMIASVHDFQQRYAGCYFRTTLLRQQHGQLVAMWTMFDRNDAPLVNGHSYARFDVQKDQFTQLAGFWKL</sequence>
<accession>A0A5B9E9Y8</accession>
<evidence type="ECO:0000313" key="1">
    <source>
        <dbReference type="EMBL" id="QEE27251.1"/>
    </source>
</evidence>
<gene>
    <name evidence="1" type="ORF">FTW19_04030</name>
</gene>
<organism evidence="1 2">
    <name type="scientific">Terriglobus albidus</name>
    <dbReference type="NCBI Taxonomy" id="1592106"/>
    <lineage>
        <taxon>Bacteria</taxon>
        <taxon>Pseudomonadati</taxon>
        <taxon>Acidobacteriota</taxon>
        <taxon>Terriglobia</taxon>
        <taxon>Terriglobales</taxon>
        <taxon>Acidobacteriaceae</taxon>
        <taxon>Terriglobus</taxon>
    </lineage>
</organism>
<reference evidence="1 2" key="1">
    <citation type="submission" date="2019-08" db="EMBL/GenBank/DDBJ databases">
        <title>Complete genome sequence of Terriglobus albidus strain ORNL.</title>
        <authorList>
            <person name="Podar M."/>
        </authorList>
    </citation>
    <scope>NUCLEOTIDE SEQUENCE [LARGE SCALE GENOMIC DNA]</scope>
    <source>
        <strain evidence="1 2">ORNL</strain>
    </source>
</reference>
<dbReference type="OrthoDB" id="9808719at2"/>
<dbReference type="Gene3D" id="3.10.450.50">
    <property type="match status" value="1"/>
</dbReference>
<evidence type="ECO:0008006" key="3">
    <source>
        <dbReference type="Google" id="ProtNLM"/>
    </source>
</evidence>
<dbReference type="AlphaFoldDB" id="A0A5B9E9Y8"/>
<dbReference type="SUPFAM" id="SSF54427">
    <property type="entry name" value="NTF2-like"/>
    <property type="match status" value="1"/>
</dbReference>
<protein>
    <recommendedName>
        <fullName evidence="3">Nuclear transport factor 2 family protein</fullName>
    </recommendedName>
</protein>